<proteinExistence type="predicted"/>
<dbReference type="AlphaFoldDB" id="A0A382PIW1"/>
<sequence length="76" mass="8875">MIISFKYKFIFIKNYKAAGSSIETYLYNYLTLNDIAVGTVDFKGINNNYKFEDLSLFQHFETSVANKQKNKAFFAH</sequence>
<protein>
    <submittedName>
        <fullName evidence="1">Uncharacterized protein</fullName>
    </submittedName>
</protein>
<name>A0A382PIW1_9ZZZZ</name>
<evidence type="ECO:0000313" key="1">
    <source>
        <dbReference type="EMBL" id="SVC73319.1"/>
    </source>
</evidence>
<reference evidence="1" key="1">
    <citation type="submission" date="2018-05" db="EMBL/GenBank/DDBJ databases">
        <authorList>
            <person name="Lanie J.A."/>
            <person name="Ng W.-L."/>
            <person name="Kazmierczak K.M."/>
            <person name="Andrzejewski T.M."/>
            <person name="Davidsen T.M."/>
            <person name="Wayne K.J."/>
            <person name="Tettelin H."/>
            <person name="Glass J.I."/>
            <person name="Rusch D."/>
            <person name="Podicherti R."/>
            <person name="Tsui H.-C.T."/>
            <person name="Winkler M.E."/>
        </authorList>
    </citation>
    <scope>NUCLEOTIDE SEQUENCE</scope>
</reference>
<gene>
    <name evidence="1" type="ORF">METZ01_LOCUS326173</name>
</gene>
<dbReference type="EMBL" id="UINC01107730">
    <property type="protein sequence ID" value="SVC73319.1"/>
    <property type="molecule type" value="Genomic_DNA"/>
</dbReference>
<accession>A0A382PIW1</accession>
<organism evidence="1">
    <name type="scientific">marine metagenome</name>
    <dbReference type="NCBI Taxonomy" id="408172"/>
    <lineage>
        <taxon>unclassified sequences</taxon>
        <taxon>metagenomes</taxon>
        <taxon>ecological metagenomes</taxon>
    </lineage>
</organism>
<feature type="non-terminal residue" evidence="1">
    <location>
        <position position="76"/>
    </location>
</feature>